<organism evidence="1 2">
    <name type="scientific">Nocardioides aquaticus</name>
    <dbReference type="NCBI Taxonomy" id="160826"/>
    <lineage>
        <taxon>Bacteria</taxon>
        <taxon>Bacillati</taxon>
        <taxon>Actinomycetota</taxon>
        <taxon>Actinomycetes</taxon>
        <taxon>Propionibacteriales</taxon>
        <taxon>Nocardioidaceae</taxon>
        <taxon>Nocardioides</taxon>
    </lineage>
</organism>
<reference evidence="1 2" key="1">
    <citation type="submission" date="2021-05" db="EMBL/GenBank/DDBJ databases">
        <title>Complete genome of Nocardioides aquaticus KCTC 9944T isolated from meromictic and hypersaline Ekho Lake, Antarctica.</title>
        <authorList>
            <person name="Hwang K."/>
            <person name="Kim K.M."/>
            <person name="Choe H."/>
        </authorList>
    </citation>
    <scope>NUCLEOTIDE SEQUENCE [LARGE SCALE GENOMIC DNA]</scope>
    <source>
        <strain evidence="1 2">KCTC 9944</strain>
    </source>
</reference>
<protein>
    <submittedName>
        <fullName evidence="1">Uncharacterized protein</fullName>
    </submittedName>
</protein>
<sequence>MLAVGAAVLLLTVIVLAVGITAAVVGGDSSDSTDEAAPEGGVASGSVTILGGGYTTNDPCYGTSYSSDVISYDNSNFTGGTPVRVLDADGTVLGSSILLPGDYDSQIAYGDGGCRLDFVVPLDDTSERYQLVIGTAPEFDFTDLDQLDLRVGGGS</sequence>
<evidence type="ECO:0000313" key="2">
    <source>
        <dbReference type="Proteomes" id="UP000679307"/>
    </source>
</evidence>
<dbReference type="RefSeq" id="WP_214056596.1">
    <property type="nucleotide sequence ID" value="NZ_BAAAHS010000291.1"/>
</dbReference>
<keyword evidence="2" id="KW-1185">Reference proteome</keyword>
<dbReference type="Proteomes" id="UP000679307">
    <property type="component" value="Chromosome"/>
</dbReference>
<name>A0ABX8EPJ6_9ACTN</name>
<gene>
    <name evidence="1" type="ORF">ENKNEFLB_03596</name>
</gene>
<proteinExistence type="predicted"/>
<evidence type="ECO:0000313" key="1">
    <source>
        <dbReference type="EMBL" id="QVT81188.1"/>
    </source>
</evidence>
<dbReference type="EMBL" id="CP075371">
    <property type="protein sequence ID" value="QVT81188.1"/>
    <property type="molecule type" value="Genomic_DNA"/>
</dbReference>
<accession>A0ABX8EPJ6</accession>